<dbReference type="Proteomes" id="UP000886523">
    <property type="component" value="Unassembled WGS sequence"/>
</dbReference>
<evidence type="ECO:0008006" key="5">
    <source>
        <dbReference type="Google" id="ProtNLM"/>
    </source>
</evidence>
<feature type="compositionally biased region" description="Low complexity" evidence="2">
    <location>
        <begin position="129"/>
        <end position="142"/>
    </location>
</feature>
<feature type="compositionally biased region" description="Basic and acidic residues" evidence="2">
    <location>
        <begin position="545"/>
        <end position="554"/>
    </location>
</feature>
<feature type="region of interest" description="Disordered" evidence="2">
    <location>
        <begin position="128"/>
        <end position="154"/>
    </location>
</feature>
<comment type="similarity">
    <text evidence="1">Belongs to the actin family.</text>
</comment>
<dbReference type="EMBL" id="MU128920">
    <property type="protein sequence ID" value="KAF9518979.1"/>
    <property type="molecule type" value="Genomic_DNA"/>
</dbReference>
<evidence type="ECO:0000313" key="4">
    <source>
        <dbReference type="Proteomes" id="UP000886523"/>
    </source>
</evidence>
<dbReference type="OrthoDB" id="5572108at2759"/>
<accession>A0A9P6E167</accession>
<sequence length="717" mass="78315">MPRGVPKERPEEVPMRFTSFWIPAPMNSKNAASNYLKSDSQTLWSRNAANGTAGGQPSAPEVEVSWEKRQKRGSDIIIIHPGTRFLRVGRATDAYPINIPHVIARKTNLSPTPPPSFIRAIPPFKATRSPSVSVSSPESGEPLPDDYAVSADPDDPLDQKIGAIRLSLRARMFSYGFSARKNGSSQAEEYNKNVQVIEIPDHKDQDNVEWLDSAAESKTIVGSKARPPIVFRIPDPVQSKYLIRWPIRGSKFNQVDYATRQELIGDIQSIWTTVLQTELSIDPPTFKNLSVILVVPDYWDKFYVRDLAHLLLVQMGFRRMCIQQESICASFGAGIAAACVVDIGAAKTSVSCIEEGLVLPDTRISLDYGGDDISEFFHLLLARIGLPYKEADLSRLYDWNMIEDLKTRSATLAEVDVDLITYDLFVRAPARITEKYSIKTYDEPNVASMILFHPSIIDFENKHASSKPIWTSDCIDEMDTQAMVASTAHLHPEGEMVGKSGSVQSSSTNVPDSINVTEASSTVPKTKTDAGHASPDAESNSKTPRRTESPEDPGRVSGTGGVGVSTTAAVSAGSPSTGIIYRGGTPIDIRSESSKQPLDHAIFHSIRACAAGTSGVGANERLKKMLACILVVGGTALTPGMLHALESRVKGLVAANMPGQEELVAVIPAPKEIDPRVLAWKGVAVLSKLESLSDLWIQQADWDMMGMRALKERSFFL</sequence>
<dbReference type="AlphaFoldDB" id="A0A9P6E167"/>
<comment type="caution">
    <text evidence="3">The sequence shown here is derived from an EMBL/GenBank/DDBJ whole genome shotgun (WGS) entry which is preliminary data.</text>
</comment>
<organism evidence="3 4">
    <name type="scientific">Hydnum rufescens UP504</name>
    <dbReference type="NCBI Taxonomy" id="1448309"/>
    <lineage>
        <taxon>Eukaryota</taxon>
        <taxon>Fungi</taxon>
        <taxon>Dikarya</taxon>
        <taxon>Basidiomycota</taxon>
        <taxon>Agaricomycotina</taxon>
        <taxon>Agaricomycetes</taxon>
        <taxon>Cantharellales</taxon>
        <taxon>Hydnaceae</taxon>
        <taxon>Hydnum</taxon>
    </lineage>
</organism>
<dbReference type="Pfam" id="PF00022">
    <property type="entry name" value="Actin"/>
    <property type="match status" value="2"/>
</dbReference>
<dbReference type="InterPro" id="IPR043129">
    <property type="entry name" value="ATPase_NBD"/>
</dbReference>
<dbReference type="SUPFAM" id="SSF53067">
    <property type="entry name" value="Actin-like ATPase domain"/>
    <property type="match status" value="2"/>
</dbReference>
<dbReference type="CDD" id="cd10206">
    <property type="entry name" value="ASKHA_NBD_Arp8-like"/>
    <property type="match status" value="1"/>
</dbReference>
<feature type="region of interest" description="Disordered" evidence="2">
    <location>
        <begin position="494"/>
        <end position="577"/>
    </location>
</feature>
<name>A0A9P6E167_9AGAM</name>
<evidence type="ECO:0000256" key="2">
    <source>
        <dbReference type="SAM" id="MobiDB-lite"/>
    </source>
</evidence>
<dbReference type="SMART" id="SM00268">
    <property type="entry name" value="ACTIN"/>
    <property type="match status" value="1"/>
</dbReference>
<gene>
    <name evidence="3" type="ORF">BS47DRAFT_1370856</name>
</gene>
<keyword evidence="4" id="KW-1185">Reference proteome</keyword>
<feature type="compositionally biased region" description="Polar residues" evidence="2">
    <location>
        <begin position="501"/>
        <end position="525"/>
    </location>
</feature>
<proteinExistence type="inferred from homology"/>
<dbReference type="PANTHER" id="PTHR11937">
    <property type="entry name" value="ACTIN"/>
    <property type="match status" value="1"/>
</dbReference>
<feature type="compositionally biased region" description="Low complexity" evidence="2">
    <location>
        <begin position="564"/>
        <end position="577"/>
    </location>
</feature>
<dbReference type="InterPro" id="IPR004000">
    <property type="entry name" value="Actin"/>
</dbReference>
<dbReference type="Gene3D" id="3.90.640.10">
    <property type="entry name" value="Actin, Chain A, domain 4"/>
    <property type="match status" value="1"/>
</dbReference>
<reference evidence="3" key="1">
    <citation type="journal article" date="2020" name="Nat. Commun.">
        <title>Large-scale genome sequencing of mycorrhizal fungi provides insights into the early evolution of symbiotic traits.</title>
        <authorList>
            <person name="Miyauchi S."/>
            <person name="Kiss E."/>
            <person name="Kuo A."/>
            <person name="Drula E."/>
            <person name="Kohler A."/>
            <person name="Sanchez-Garcia M."/>
            <person name="Morin E."/>
            <person name="Andreopoulos B."/>
            <person name="Barry K.W."/>
            <person name="Bonito G."/>
            <person name="Buee M."/>
            <person name="Carver A."/>
            <person name="Chen C."/>
            <person name="Cichocki N."/>
            <person name="Clum A."/>
            <person name="Culley D."/>
            <person name="Crous P.W."/>
            <person name="Fauchery L."/>
            <person name="Girlanda M."/>
            <person name="Hayes R.D."/>
            <person name="Keri Z."/>
            <person name="LaButti K."/>
            <person name="Lipzen A."/>
            <person name="Lombard V."/>
            <person name="Magnuson J."/>
            <person name="Maillard F."/>
            <person name="Murat C."/>
            <person name="Nolan M."/>
            <person name="Ohm R.A."/>
            <person name="Pangilinan J."/>
            <person name="Pereira M.F."/>
            <person name="Perotto S."/>
            <person name="Peter M."/>
            <person name="Pfister S."/>
            <person name="Riley R."/>
            <person name="Sitrit Y."/>
            <person name="Stielow J.B."/>
            <person name="Szollosi G."/>
            <person name="Zifcakova L."/>
            <person name="Stursova M."/>
            <person name="Spatafora J.W."/>
            <person name="Tedersoo L."/>
            <person name="Vaario L.M."/>
            <person name="Yamada A."/>
            <person name="Yan M."/>
            <person name="Wang P."/>
            <person name="Xu J."/>
            <person name="Bruns T."/>
            <person name="Baldrian P."/>
            <person name="Vilgalys R."/>
            <person name="Dunand C."/>
            <person name="Henrissat B."/>
            <person name="Grigoriev I.V."/>
            <person name="Hibbett D."/>
            <person name="Nagy L.G."/>
            <person name="Martin F.M."/>
        </authorList>
    </citation>
    <scope>NUCLEOTIDE SEQUENCE</scope>
    <source>
        <strain evidence="3">UP504</strain>
    </source>
</reference>
<dbReference type="Gene3D" id="3.30.420.40">
    <property type="match status" value="3"/>
</dbReference>
<evidence type="ECO:0000313" key="3">
    <source>
        <dbReference type="EMBL" id="KAF9518979.1"/>
    </source>
</evidence>
<evidence type="ECO:0000256" key="1">
    <source>
        <dbReference type="RuleBase" id="RU000487"/>
    </source>
</evidence>
<protein>
    <recommendedName>
        <fullName evidence="5">Actin-related protein 8</fullName>
    </recommendedName>
</protein>